<dbReference type="Pfam" id="PF11716">
    <property type="entry name" value="MDMPI_N"/>
    <property type="match status" value="1"/>
</dbReference>
<dbReference type="InterPro" id="IPR024344">
    <property type="entry name" value="MDMPI_metal-binding"/>
</dbReference>
<evidence type="ECO:0000313" key="4">
    <source>
        <dbReference type="EMBL" id="CAB4893377.1"/>
    </source>
</evidence>
<dbReference type="InterPro" id="IPR017517">
    <property type="entry name" value="Maleyloyr_isom"/>
</dbReference>
<dbReference type="EMBL" id="CAEZWR010000147">
    <property type="protein sequence ID" value="CAB4672438.1"/>
    <property type="molecule type" value="Genomic_DNA"/>
</dbReference>
<sequence length="272" mass="29560">MKSERTFDEYLGAWLTSSLEVRSLVVGLRPDQLVLPTGCSAWNVQDVFAHIIDIECLMSGQPPMDHTPHWEALPELGRSGRVTEVGVDARRGRTLDELVNEFDEVIAVRQTQLMSGPHDLASIVLGPTGTDWTMKKAFDMRINDTWVHGQDIRTALGQPGGLNTQAAVISAQSLFEMLPLAWAKTVQAPVGSVLEIHVTTPFDTSTQVVINDDGRAVLTSGHAPTVLIEGDWGILLPLLTGRTDDASLKSQLQVNGDPGLAGRFLDQMSITS</sequence>
<dbReference type="GO" id="GO:0046872">
    <property type="term" value="F:metal ion binding"/>
    <property type="evidence" value="ECO:0007669"/>
    <property type="project" value="InterPro"/>
</dbReference>
<gene>
    <name evidence="2" type="ORF">UFOPK1908_00400</name>
    <name evidence="3" type="ORF">UFOPK2282_01152</name>
    <name evidence="4" type="ORF">UFOPK3576_00042</name>
</gene>
<protein>
    <submittedName>
        <fullName evidence="2">Unannotated protein</fullName>
    </submittedName>
</protein>
<proteinExistence type="predicted"/>
<dbReference type="AlphaFoldDB" id="A0A6J6HR09"/>
<dbReference type="SUPFAM" id="SSF109854">
    <property type="entry name" value="DinB/YfiT-like putative metalloenzymes"/>
    <property type="match status" value="1"/>
</dbReference>
<reference evidence="2" key="1">
    <citation type="submission" date="2020-05" db="EMBL/GenBank/DDBJ databases">
        <authorList>
            <person name="Chiriac C."/>
            <person name="Salcher M."/>
            <person name="Ghai R."/>
            <person name="Kavagutti S V."/>
        </authorList>
    </citation>
    <scope>NUCLEOTIDE SEQUENCE</scope>
</reference>
<dbReference type="EMBL" id="CAFBMO010000001">
    <property type="protein sequence ID" value="CAB4893377.1"/>
    <property type="molecule type" value="Genomic_DNA"/>
</dbReference>
<organism evidence="2">
    <name type="scientific">freshwater metagenome</name>
    <dbReference type="NCBI Taxonomy" id="449393"/>
    <lineage>
        <taxon>unclassified sequences</taxon>
        <taxon>metagenomes</taxon>
        <taxon>ecological metagenomes</taxon>
    </lineage>
</organism>
<dbReference type="InterPro" id="IPR034660">
    <property type="entry name" value="DinB/YfiT-like"/>
</dbReference>
<evidence type="ECO:0000313" key="2">
    <source>
        <dbReference type="EMBL" id="CAB4616292.1"/>
    </source>
</evidence>
<accession>A0A6J6HR09</accession>
<dbReference type="EMBL" id="CAEZVB010000010">
    <property type="protein sequence ID" value="CAB4616292.1"/>
    <property type="molecule type" value="Genomic_DNA"/>
</dbReference>
<feature type="domain" description="Mycothiol-dependent maleylpyruvate isomerase metal-binding" evidence="1">
    <location>
        <begin position="20"/>
        <end position="153"/>
    </location>
</feature>
<evidence type="ECO:0000313" key="3">
    <source>
        <dbReference type="EMBL" id="CAB4672438.1"/>
    </source>
</evidence>
<name>A0A6J6HR09_9ZZZZ</name>
<evidence type="ECO:0000259" key="1">
    <source>
        <dbReference type="Pfam" id="PF11716"/>
    </source>
</evidence>
<dbReference type="Gene3D" id="1.20.120.450">
    <property type="entry name" value="dinb family like domain"/>
    <property type="match status" value="1"/>
</dbReference>
<dbReference type="NCBIfam" id="TIGR03083">
    <property type="entry name" value="maleylpyruvate isomerase family mycothiol-dependent enzyme"/>
    <property type="match status" value="1"/>
</dbReference>